<dbReference type="GO" id="GO:0052621">
    <property type="term" value="F:diguanylate cyclase activity"/>
    <property type="evidence" value="ECO:0007669"/>
    <property type="project" value="UniProtKB-EC"/>
</dbReference>
<dbReference type="InterPro" id="IPR043128">
    <property type="entry name" value="Rev_trsase/Diguanyl_cyclase"/>
</dbReference>
<dbReference type="Proteomes" id="UP000244441">
    <property type="component" value="Chromosome"/>
</dbReference>
<dbReference type="SMART" id="SM00267">
    <property type="entry name" value="GGDEF"/>
    <property type="match status" value="1"/>
</dbReference>
<evidence type="ECO:0000256" key="1">
    <source>
        <dbReference type="ARBA" id="ARBA00001946"/>
    </source>
</evidence>
<dbReference type="InterPro" id="IPR050469">
    <property type="entry name" value="Diguanylate_Cyclase"/>
</dbReference>
<dbReference type="SUPFAM" id="SSF55073">
    <property type="entry name" value="Nucleotide cyclase"/>
    <property type="match status" value="1"/>
</dbReference>
<dbReference type="FunFam" id="3.30.70.270:FF:000001">
    <property type="entry name" value="Diguanylate cyclase domain protein"/>
    <property type="match status" value="1"/>
</dbReference>
<organism evidence="5 6">
    <name type="scientific">Saccharobesus litoralis</name>
    <dbReference type="NCBI Taxonomy" id="2172099"/>
    <lineage>
        <taxon>Bacteria</taxon>
        <taxon>Pseudomonadati</taxon>
        <taxon>Pseudomonadota</taxon>
        <taxon>Gammaproteobacteria</taxon>
        <taxon>Alteromonadales</taxon>
        <taxon>Alteromonadaceae</taxon>
        <taxon>Saccharobesus</taxon>
    </lineage>
</organism>
<dbReference type="InterPro" id="IPR029016">
    <property type="entry name" value="GAF-like_dom_sf"/>
</dbReference>
<dbReference type="PANTHER" id="PTHR45138:SF9">
    <property type="entry name" value="DIGUANYLATE CYCLASE DGCM-RELATED"/>
    <property type="match status" value="1"/>
</dbReference>
<evidence type="ECO:0000313" key="5">
    <source>
        <dbReference type="EMBL" id="AWB67935.1"/>
    </source>
</evidence>
<dbReference type="EC" id="2.7.7.65" evidence="2"/>
<proteinExistence type="predicted"/>
<protein>
    <recommendedName>
        <fullName evidence="2">diguanylate cyclase</fullName>
        <ecNumber evidence="2">2.7.7.65</ecNumber>
    </recommendedName>
</protein>
<name>A0A2S0VUQ9_9ALTE</name>
<reference evidence="5 6" key="1">
    <citation type="submission" date="2018-01" db="EMBL/GenBank/DDBJ databases">
        <title>Genome sequence of a Cantenovulum-like bacteria.</title>
        <authorList>
            <person name="Tan W.R."/>
            <person name="Lau N.-S."/>
            <person name="Go F."/>
            <person name="Amirul A.-A.A."/>
        </authorList>
    </citation>
    <scope>NUCLEOTIDE SEQUENCE [LARGE SCALE GENOMIC DNA]</scope>
    <source>
        <strain evidence="5 6">CCB-QB4</strain>
    </source>
</reference>
<dbReference type="AlphaFoldDB" id="A0A2S0VUQ9"/>
<dbReference type="Gene3D" id="3.30.70.270">
    <property type="match status" value="1"/>
</dbReference>
<gene>
    <name evidence="5" type="ORF">C2869_16555</name>
</gene>
<evidence type="ECO:0000313" key="6">
    <source>
        <dbReference type="Proteomes" id="UP000244441"/>
    </source>
</evidence>
<evidence type="ECO:0000259" key="4">
    <source>
        <dbReference type="PROSITE" id="PS50887"/>
    </source>
</evidence>
<keyword evidence="6" id="KW-1185">Reference proteome</keyword>
<dbReference type="CDD" id="cd01949">
    <property type="entry name" value="GGDEF"/>
    <property type="match status" value="1"/>
</dbReference>
<feature type="domain" description="GGDEF" evidence="4">
    <location>
        <begin position="215"/>
        <end position="342"/>
    </location>
</feature>
<evidence type="ECO:0000256" key="2">
    <source>
        <dbReference type="ARBA" id="ARBA00012528"/>
    </source>
</evidence>
<dbReference type="PANTHER" id="PTHR45138">
    <property type="entry name" value="REGULATORY COMPONENTS OF SENSORY TRANSDUCTION SYSTEM"/>
    <property type="match status" value="1"/>
</dbReference>
<dbReference type="Gene3D" id="3.30.450.40">
    <property type="match status" value="1"/>
</dbReference>
<evidence type="ECO:0000256" key="3">
    <source>
        <dbReference type="ARBA" id="ARBA00034247"/>
    </source>
</evidence>
<dbReference type="InterPro" id="IPR029787">
    <property type="entry name" value="Nucleotide_cyclase"/>
</dbReference>
<dbReference type="PROSITE" id="PS50887">
    <property type="entry name" value="GGDEF"/>
    <property type="match status" value="1"/>
</dbReference>
<accession>A0A2S0VUQ9</accession>
<dbReference type="Pfam" id="PF00990">
    <property type="entry name" value="GGDEF"/>
    <property type="match status" value="1"/>
</dbReference>
<dbReference type="InterPro" id="IPR000160">
    <property type="entry name" value="GGDEF_dom"/>
</dbReference>
<comment type="catalytic activity">
    <reaction evidence="3">
        <text>2 GTP = 3',3'-c-di-GMP + 2 diphosphate</text>
        <dbReference type="Rhea" id="RHEA:24898"/>
        <dbReference type="ChEBI" id="CHEBI:33019"/>
        <dbReference type="ChEBI" id="CHEBI:37565"/>
        <dbReference type="ChEBI" id="CHEBI:58805"/>
        <dbReference type="EC" id="2.7.7.65"/>
    </reaction>
</comment>
<dbReference type="SUPFAM" id="SSF55781">
    <property type="entry name" value="GAF domain-like"/>
    <property type="match status" value="1"/>
</dbReference>
<dbReference type="EMBL" id="CP026604">
    <property type="protein sequence ID" value="AWB67935.1"/>
    <property type="molecule type" value="Genomic_DNA"/>
</dbReference>
<dbReference type="KEGG" id="cate:C2869_16555"/>
<sequence>MKDAASLISNMRQNEEIARKLFEIETEILTCKNSNQLFNTLFTSLQEKFNLGGVFLLLNDTASVEVLNASSTASLNKQFFAQHENVFTAKQRQFERYLDGIKITLTNRIHEVPGLLPAKILKNYKSLANIPLYVEGRLFASLIFTDQAPDRFHKNLGTYHLEQLAVKISLCITNVIAREKLEFLASHDPLTGIKNRRSLEDKMATELSRFKRYDTPFSVVFIDVNKFKPINDTYGHDCGDRVLQYIAFELSSLIRASDEVYRFAGDEFVITLANQTHEEAIGVANRLTEHFTERTFKYANHELQPRISCGTAECMQGDHMDELLKRADHALYAVKKQLAAHT</sequence>
<comment type="cofactor">
    <cofactor evidence="1">
        <name>Mg(2+)</name>
        <dbReference type="ChEBI" id="CHEBI:18420"/>
    </cofactor>
</comment>
<dbReference type="NCBIfam" id="TIGR00254">
    <property type="entry name" value="GGDEF"/>
    <property type="match status" value="1"/>
</dbReference>
<dbReference type="OrthoDB" id="9812260at2"/>